<gene>
    <name evidence="3" type="ORF">A2690_05005</name>
</gene>
<dbReference type="PROSITE" id="PS50164">
    <property type="entry name" value="GIY_YIG"/>
    <property type="match status" value="1"/>
</dbReference>
<dbReference type="Proteomes" id="UP000178372">
    <property type="component" value="Unassembled WGS sequence"/>
</dbReference>
<dbReference type="InterPro" id="IPR050190">
    <property type="entry name" value="UPF0213_domain"/>
</dbReference>
<protein>
    <recommendedName>
        <fullName evidence="2">GIY-YIG domain-containing protein</fullName>
    </recommendedName>
</protein>
<name>A0A1F7GF34_9BACT</name>
<feature type="domain" description="GIY-YIG" evidence="2">
    <location>
        <begin position="1"/>
        <end position="78"/>
    </location>
</feature>
<reference evidence="3 4" key="1">
    <citation type="journal article" date="2016" name="Nat. Commun.">
        <title>Thousands of microbial genomes shed light on interconnected biogeochemical processes in an aquifer system.</title>
        <authorList>
            <person name="Anantharaman K."/>
            <person name="Brown C.T."/>
            <person name="Hug L.A."/>
            <person name="Sharon I."/>
            <person name="Castelle C.J."/>
            <person name="Probst A.J."/>
            <person name="Thomas B.C."/>
            <person name="Singh A."/>
            <person name="Wilkins M.J."/>
            <person name="Karaoz U."/>
            <person name="Brodie E.L."/>
            <person name="Williams K.H."/>
            <person name="Hubbard S.S."/>
            <person name="Banfield J.F."/>
        </authorList>
    </citation>
    <scope>NUCLEOTIDE SEQUENCE [LARGE SCALE GENOMIC DNA]</scope>
</reference>
<evidence type="ECO:0000313" key="3">
    <source>
        <dbReference type="EMBL" id="OGK17082.1"/>
    </source>
</evidence>
<dbReference type="Pfam" id="PF01541">
    <property type="entry name" value="GIY-YIG"/>
    <property type="match status" value="1"/>
</dbReference>
<dbReference type="SUPFAM" id="SSF82771">
    <property type="entry name" value="GIY-YIG endonuclease"/>
    <property type="match status" value="1"/>
</dbReference>
<evidence type="ECO:0000313" key="4">
    <source>
        <dbReference type="Proteomes" id="UP000178372"/>
    </source>
</evidence>
<organism evidence="3 4">
    <name type="scientific">Candidatus Roizmanbacteria bacterium RIFCSPHIGHO2_01_FULL_39_12b</name>
    <dbReference type="NCBI Taxonomy" id="1802030"/>
    <lineage>
        <taxon>Bacteria</taxon>
        <taxon>Candidatus Roizmaniibacteriota</taxon>
    </lineage>
</organism>
<sequence>MFTVYILQNSKSKRYYIGSTNNLDRRIREHNRGQTRSTRVIGIWRLIYQETFITNLEAKKRERVIKSYKGGNAFKKLVRD</sequence>
<dbReference type="SMART" id="SM00465">
    <property type="entry name" value="GIYc"/>
    <property type="match status" value="1"/>
</dbReference>
<dbReference type="Gene3D" id="3.40.1440.10">
    <property type="entry name" value="GIY-YIG endonuclease"/>
    <property type="match status" value="1"/>
</dbReference>
<dbReference type="AlphaFoldDB" id="A0A1F7GF34"/>
<evidence type="ECO:0000259" key="2">
    <source>
        <dbReference type="PROSITE" id="PS50164"/>
    </source>
</evidence>
<dbReference type="EMBL" id="MFZF01000005">
    <property type="protein sequence ID" value="OGK17082.1"/>
    <property type="molecule type" value="Genomic_DNA"/>
</dbReference>
<dbReference type="PANTHER" id="PTHR34477:SF1">
    <property type="entry name" value="UPF0213 PROTEIN YHBQ"/>
    <property type="match status" value="1"/>
</dbReference>
<dbReference type="InterPro" id="IPR000305">
    <property type="entry name" value="GIY-YIG_endonuc"/>
</dbReference>
<comment type="similarity">
    <text evidence="1">Belongs to the UPF0213 family.</text>
</comment>
<dbReference type="InterPro" id="IPR035901">
    <property type="entry name" value="GIY-YIG_endonuc_sf"/>
</dbReference>
<comment type="caution">
    <text evidence="3">The sequence shown here is derived from an EMBL/GenBank/DDBJ whole genome shotgun (WGS) entry which is preliminary data.</text>
</comment>
<accession>A0A1F7GF34</accession>
<proteinExistence type="inferred from homology"/>
<evidence type="ECO:0000256" key="1">
    <source>
        <dbReference type="ARBA" id="ARBA00007435"/>
    </source>
</evidence>
<dbReference type="PANTHER" id="PTHR34477">
    <property type="entry name" value="UPF0213 PROTEIN YHBQ"/>
    <property type="match status" value="1"/>
</dbReference>